<evidence type="ECO:0000313" key="2">
    <source>
        <dbReference type="EMBL" id="ABZ70591.1"/>
    </source>
</evidence>
<accession>B0T0E5</accession>
<reference evidence="2" key="1">
    <citation type="submission" date="2008-01" db="EMBL/GenBank/DDBJ databases">
        <title>Complete sequence of chromosome of Caulobacter sp. K31.</title>
        <authorList>
            <consortium name="US DOE Joint Genome Institute"/>
            <person name="Copeland A."/>
            <person name="Lucas S."/>
            <person name="Lapidus A."/>
            <person name="Barry K."/>
            <person name="Glavina del Rio T."/>
            <person name="Dalin E."/>
            <person name="Tice H."/>
            <person name="Pitluck S."/>
            <person name="Bruce D."/>
            <person name="Goodwin L."/>
            <person name="Thompson L.S."/>
            <person name="Brettin T."/>
            <person name="Detter J.C."/>
            <person name="Han C."/>
            <person name="Schmutz J."/>
            <person name="Larimer F."/>
            <person name="Land M."/>
            <person name="Hauser L."/>
            <person name="Kyrpides N."/>
            <person name="Kim E."/>
            <person name="Stephens C."/>
            <person name="Richardson P."/>
        </authorList>
    </citation>
    <scope>NUCLEOTIDE SEQUENCE [LARGE SCALE GENOMIC DNA]</scope>
    <source>
        <strain evidence="2">K31</strain>
    </source>
</reference>
<feature type="transmembrane region" description="Helical" evidence="1">
    <location>
        <begin position="12"/>
        <end position="34"/>
    </location>
</feature>
<name>B0T0E5_CAUSK</name>
<sequence>MAEESNTSGGGNAGMAFIIGALVVVVAVIAYFVFTGGVTQKKKVDINVSAPQLDAPKVPDAPKAPG</sequence>
<evidence type="ECO:0000256" key="1">
    <source>
        <dbReference type="SAM" id="Phobius"/>
    </source>
</evidence>
<protein>
    <submittedName>
        <fullName evidence="2">Uncharacterized protein</fullName>
    </submittedName>
</protein>
<gene>
    <name evidence="2" type="ordered locus">Caul_1461</name>
</gene>
<keyword evidence="1" id="KW-1133">Transmembrane helix</keyword>
<dbReference type="eggNOG" id="ENOG502ZJDZ">
    <property type="taxonomic scope" value="Bacteria"/>
</dbReference>
<dbReference type="AlphaFoldDB" id="B0T0E5"/>
<keyword evidence="1" id="KW-0812">Transmembrane</keyword>
<dbReference type="STRING" id="366602.Caul_1461"/>
<dbReference type="EMBL" id="CP000927">
    <property type="protein sequence ID" value="ABZ70591.1"/>
    <property type="molecule type" value="Genomic_DNA"/>
</dbReference>
<dbReference type="KEGG" id="cak:Caul_1461"/>
<proteinExistence type="predicted"/>
<organism evidence="2">
    <name type="scientific">Caulobacter sp. (strain K31)</name>
    <dbReference type="NCBI Taxonomy" id="366602"/>
    <lineage>
        <taxon>Bacteria</taxon>
        <taxon>Pseudomonadati</taxon>
        <taxon>Pseudomonadota</taxon>
        <taxon>Alphaproteobacteria</taxon>
        <taxon>Caulobacterales</taxon>
        <taxon>Caulobacteraceae</taxon>
        <taxon>Caulobacter</taxon>
    </lineage>
</organism>
<keyword evidence="1" id="KW-0472">Membrane</keyword>
<dbReference type="HOGENOM" id="CLU_205104_0_0_5"/>